<protein>
    <submittedName>
        <fullName evidence="3">Pimeloyl-ACP methyl ester carboxylesterase</fullName>
    </submittedName>
</protein>
<dbReference type="AlphaFoldDB" id="A0A7X0JNN7"/>
<dbReference type="PANTHER" id="PTHR43798">
    <property type="entry name" value="MONOACYLGLYCEROL LIPASE"/>
    <property type="match status" value="1"/>
</dbReference>
<dbReference type="PRINTS" id="PR00111">
    <property type="entry name" value="ABHYDROLASE"/>
</dbReference>
<reference evidence="3 4" key="1">
    <citation type="submission" date="2020-08" db="EMBL/GenBank/DDBJ databases">
        <title>The Agave Microbiome: Exploring the role of microbial communities in plant adaptations to desert environments.</title>
        <authorList>
            <person name="Partida-Martinez L.P."/>
        </authorList>
    </citation>
    <scope>NUCLEOTIDE SEQUENCE [LARGE SCALE GENOMIC DNA]</scope>
    <source>
        <strain evidence="3 4">AS3.12</strain>
    </source>
</reference>
<feature type="domain" description="AB hydrolase-1" evidence="2">
    <location>
        <begin position="56"/>
        <end position="291"/>
    </location>
</feature>
<evidence type="ECO:0000313" key="3">
    <source>
        <dbReference type="EMBL" id="MBB6510052.1"/>
    </source>
</evidence>
<dbReference type="Proteomes" id="UP000585437">
    <property type="component" value="Unassembled WGS sequence"/>
</dbReference>
<dbReference type="RefSeq" id="WP_184655377.1">
    <property type="nucleotide sequence ID" value="NZ_JACHBU010000007.1"/>
</dbReference>
<evidence type="ECO:0000256" key="1">
    <source>
        <dbReference type="SAM" id="SignalP"/>
    </source>
</evidence>
<dbReference type="InterPro" id="IPR000073">
    <property type="entry name" value="AB_hydrolase_1"/>
</dbReference>
<dbReference type="PRINTS" id="PR00412">
    <property type="entry name" value="EPOXHYDRLASE"/>
</dbReference>
<feature type="chain" id="PRO_5030703270" evidence="1">
    <location>
        <begin position="26"/>
        <end position="332"/>
    </location>
</feature>
<evidence type="ECO:0000259" key="2">
    <source>
        <dbReference type="Pfam" id="PF00561"/>
    </source>
</evidence>
<dbReference type="GO" id="GO:0003824">
    <property type="term" value="F:catalytic activity"/>
    <property type="evidence" value="ECO:0007669"/>
    <property type="project" value="InterPro"/>
</dbReference>
<gene>
    <name evidence="3" type="ORF">F4695_003438</name>
</gene>
<proteinExistence type="predicted"/>
<dbReference type="EMBL" id="JACHBU010000007">
    <property type="protein sequence ID" value="MBB6510052.1"/>
    <property type="molecule type" value="Genomic_DNA"/>
</dbReference>
<accession>A0A7X0JNN7</accession>
<evidence type="ECO:0000313" key="4">
    <source>
        <dbReference type="Proteomes" id="UP000585437"/>
    </source>
</evidence>
<dbReference type="InterPro" id="IPR050266">
    <property type="entry name" value="AB_hydrolase_sf"/>
</dbReference>
<comment type="caution">
    <text evidence="3">The sequence shown here is derived from an EMBL/GenBank/DDBJ whole genome shotgun (WGS) entry which is preliminary data.</text>
</comment>
<keyword evidence="4" id="KW-1185">Reference proteome</keyword>
<dbReference type="SUPFAM" id="SSF53474">
    <property type="entry name" value="alpha/beta-Hydrolases"/>
    <property type="match status" value="1"/>
</dbReference>
<dbReference type="Gene3D" id="3.40.50.1820">
    <property type="entry name" value="alpha/beta hydrolase"/>
    <property type="match status" value="1"/>
</dbReference>
<feature type="signal peptide" evidence="1">
    <location>
        <begin position="1"/>
        <end position="25"/>
    </location>
</feature>
<keyword evidence="1" id="KW-0732">Signal</keyword>
<dbReference type="InterPro" id="IPR029058">
    <property type="entry name" value="AB_hydrolase_fold"/>
</dbReference>
<name>A0A7X0JNN7_9HYPH</name>
<dbReference type="Pfam" id="PF00561">
    <property type="entry name" value="Abhydrolase_1"/>
    <property type="match status" value="1"/>
</dbReference>
<sequence length="332" mass="35187">MQKIVLLLGFALAAFGIVGARQVTADDHAAQAVRIDVGGYKLNSVLIEPDKKADLPPIVFLHGASTSLKDPLFSFRKTLQGRARLLFVDRPGHGSSDIGGEQNILPDGQADAVAQLMRKRGIGKAIIVGHSFGGAIAAAFAVRHPDMVSGLVFLSPAVYPWDGSVAWYYSAATAPVTGQVFSALVVPPVGLLAIKGAASAVFSPNPVPAGYIAETNAFQALSPTAFRHNAREISALSDWARTASRQYPKIKAPTVIITGDADEIVSPEIHAKHLARDIRGAKLIVVHKLGHKSDYVARDLAVAAMESVAGRRRDLASIARSVERRIAADAKD</sequence>
<organism evidence="3 4">
    <name type="scientific">Rhizobium soli</name>
    <dbReference type="NCBI Taxonomy" id="424798"/>
    <lineage>
        <taxon>Bacteria</taxon>
        <taxon>Pseudomonadati</taxon>
        <taxon>Pseudomonadota</taxon>
        <taxon>Alphaproteobacteria</taxon>
        <taxon>Hyphomicrobiales</taxon>
        <taxon>Rhizobiaceae</taxon>
        <taxon>Rhizobium/Agrobacterium group</taxon>
        <taxon>Rhizobium</taxon>
    </lineage>
</organism>
<dbReference type="InterPro" id="IPR000639">
    <property type="entry name" value="Epox_hydrolase-like"/>
</dbReference>